<dbReference type="Proteomes" id="UP000287352">
    <property type="component" value="Unassembled WGS sequence"/>
</dbReference>
<feature type="domain" description="Transposase IS116/IS110/IS902 C-terminal" evidence="3">
    <location>
        <begin position="239"/>
        <end position="320"/>
    </location>
</feature>
<feature type="region of interest" description="Disordered" evidence="1">
    <location>
        <begin position="196"/>
        <end position="222"/>
    </location>
</feature>
<name>A0A402A2R8_9CHLR</name>
<dbReference type="RefSeq" id="WP_126577820.1">
    <property type="nucleotide sequence ID" value="NZ_BIFR01000001.1"/>
</dbReference>
<dbReference type="NCBIfam" id="NF033542">
    <property type="entry name" value="transpos_IS110"/>
    <property type="match status" value="1"/>
</dbReference>
<dbReference type="GO" id="GO:0006313">
    <property type="term" value="P:DNA transposition"/>
    <property type="evidence" value="ECO:0007669"/>
    <property type="project" value="InterPro"/>
</dbReference>
<organism evidence="5 7">
    <name type="scientific">Tengunoibacter tsumagoiensis</name>
    <dbReference type="NCBI Taxonomy" id="2014871"/>
    <lineage>
        <taxon>Bacteria</taxon>
        <taxon>Bacillati</taxon>
        <taxon>Chloroflexota</taxon>
        <taxon>Ktedonobacteria</taxon>
        <taxon>Ktedonobacterales</taxon>
        <taxon>Dictyobacteraceae</taxon>
        <taxon>Tengunoibacter</taxon>
    </lineage>
</organism>
<dbReference type="GO" id="GO:0004803">
    <property type="term" value="F:transposase activity"/>
    <property type="evidence" value="ECO:0007669"/>
    <property type="project" value="InterPro"/>
</dbReference>
<accession>A0A402A2R8</accession>
<gene>
    <name evidence="4" type="ORF">KTT_00620</name>
    <name evidence="5" type="ORF">KTT_32830</name>
    <name evidence="6" type="ORF">KTT_43370</name>
</gene>
<feature type="domain" description="Transposase IS110-like N-terminal" evidence="2">
    <location>
        <begin position="13"/>
        <end position="158"/>
    </location>
</feature>
<evidence type="ECO:0000313" key="4">
    <source>
        <dbReference type="EMBL" id="GCE10203.1"/>
    </source>
</evidence>
<dbReference type="PANTHER" id="PTHR33055">
    <property type="entry name" value="TRANSPOSASE FOR INSERTION SEQUENCE ELEMENT IS1111A"/>
    <property type="match status" value="1"/>
</dbReference>
<protein>
    <submittedName>
        <fullName evidence="5">IS110 family transposase</fullName>
    </submittedName>
</protein>
<dbReference type="EMBL" id="BIFR01000001">
    <property type="protein sequence ID" value="GCE10203.1"/>
    <property type="molecule type" value="Genomic_DNA"/>
</dbReference>
<dbReference type="OrthoDB" id="1523051at2"/>
<proteinExistence type="predicted"/>
<evidence type="ECO:0000313" key="6">
    <source>
        <dbReference type="EMBL" id="GCE14478.1"/>
    </source>
</evidence>
<reference evidence="7" key="1">
    <citation type="submission" date="2018-12" db="EMBL/GenBank/DDBJ databases">
        <title>Tengunoibacter tsumagoiensis gen. nov., sp. nov., Dictyobacter kobayashii sp. nov., D. alpinus sp. nov., and D. joshuensis sp. nov. and description of Dictyobacteraceae fam. nov. within the order Ktedonobacterales isolated from Tengu-no-mugimeshi.</title>
        <authorList>
            <person name="Wang C.M."/>
            <person name="Zheng Y."/>
            <person name="Sakai Y."/>
            <person name="Toyoda A."/>
            <person name="Minakuchi Y."/>
            <person name="Abe K."/>
            <person name="Yokota A."/>
            <person name="Yabe S."/>
        </authorList>
    </citation>
    <scope>NUCLEOTIDE SEQUENCE [LARGE SCALE GENOMIC DNA]</scope>
    <source>
        <strain evidence="7">Uno3</strain>
    </source>
</reference>
<evidence type="ECO:0000313" key="5">
    <source>
        <dbReference type="EMBL" id="GCE13424.1"/>
    </source>
</evidence>
<evidence type="ECO:0000313" key="7">
    <source>
        <dbReference type="Proteomes" id="UP000287352"/>
    </source>
</evidence>
<sequence>MAYPLQSTLLPLGADVSKLTIDLHLGTEKGRRFHKRIANTLSGFQEAQQWLVEQGALQVHVCAEATGTYSDAFATFMDAQGHRMSVVAPHKMHAFRKSEGQLAKTDPLDARLLALYAAQKQPPAWHPLDDLHIQLKLSLERLDQLEGLKQQEVNRLENQRLSPALREQIQALIAFVEHQKEQANAHMRDLLKQIAQQQRQTSEEALSASERTTTTPPPAKEEPLVLGHKKAVGLACVDHFQEIKGIGLLTAVRMYSLLKTMQEVHSAAQLAAYIGVVPHAATSGTSVRGKAQRRGGNAKARSWLYMSALNSKRFDPDMREWAQQLQARGLCQKQILVAVMHKLVRILFALYTTGQRYDARKAWPTHGSKDASSVMSQVA</sequence>
<dbReference type="InterPro" id="IPR003346">
    <property type="entry name" value="Transposase_20"/>
</dbReference>
<evidence type="ECO:0000259" key="3">
    <source>
        <dbReference type="Pfam" id="PF02371"/>
    </source>
</evidence>
<dbReference type="PANTHER" id="PTHR33055:SF3">
    <property type="entry name" value="PUTATIVE TRANSPOSASE FOR IS117-RELATED"/>
    <property type="match status" value="1"/>
</dbReference>
<dbReference type="Pfam" id="PF01548">
    <property type="entry name" value="DEDD_Tnp_IS110"/>
    <property type="match status" value="1"/>
</dbReference>
<dbReference type="Pfam" id="PF02371">
    <property type="entry name" value="Transposase_20"/>
    <property type="match status" value="1"/>
</dbReference>
<dbReference type="EMBL" id="BIFR01000002">
    <property type="protein sequence ID" value="GCE14478.1"/>
    <property type="molecule type" value="Genomic_DNA"/>
</dbReference>
<dbReference type="AlphaFoldDB" id="A0A402A2R8"/>
<reference evidence="5" key="2">
    <citation type="journal article" date="2019" name="Int. J. Syst. Evol. Microbiol.">
        <title>Tengunoibacter tsumagoiensis gen. nov., sp. nov., Dictyobacter kobayashii sp. nov., Dictyobacter alpinus sp. nov., and description of Dictyobacteraceae fam. nov. within the order Ktedonobacterales isolated from Tengu-no-mugimeshi, a soil-like granular mass of micro-organisms, and emended descriptions of the genera Ktedonobacter and Dictyobacter.</title>
        <authorList>
            <person name="Wang C."/>
            <person name="Zheng Y."/>
            <person name="Sakai Y."/>
            <person name="Toyoda A."/>
            <person name="Minakuchi Y."/>
            <person name="Abe K."/>
            <person name="Yokota A."/>
            <person name="Yabe S."/>
        </authorList>
    </citation>
    <scope>NUCLEOTIDE SEQUENCE</scope>
    <source>
        <strain evidence="5">Uno3</strain>
    </source>
</reference>
<dbReference type="InterPro" id="IPR002525">
    <property type="entry name" value="Transp_IS110-like_N"/>
</dbReference>
<comment type="caution">
    <text evidence="5">The sequence shown here is derived from an EMBL/GenBank/DDBJ whole genome shotgun (WGS) entry which is preliminary data.</text>
</comment>
<dbReference type="InterPro" id="IPR047650">
    <property type="entry name" value="Transpos_IS110"/>
</dbReference>
<keyword evidence="7" id="KW-1185">Reference proteome</keyword>
<dbReference type="GO" id="GO:0003677">
    <property type="term" value="F:DNA binding"/>
    <property type="evidence" value="ECO:0007669"/>
    <property type="project" value="InterPro"/>
</dbReference>
<dbReference type="EMBL" id="BIFR01000001">
    <property type="protein sequence ID" value="GCE13424.1"/>
    <property type="molecule type" value="Genomic_DNA"/>
</dbReference>
<evidence type="ECO:0000259" key="2">
    <source>
        <dbReference type="Pfam" id="PF01548"/>
    </source>
</evidence>
<evidence type="ECO:0000256" key="1">
    <source>
        <dbReference type="SAM" id="MobiDB-lite"/>
    </source>
</evidence>